<feature type="binding site" evidence="15">
    <location>
        <position position="467"/>
    </location>
    <ligand>
        <name>Mg(2+)</name>
        <dbReference type="ChEBI" id="CHEBI:18420"/>
        <note>shared with alpha subunit</note>
    </ligand>
</feature>
<dbReference type="FunFam" id="2.40.50.140:FF:000045">
    <property type="entry name" value="Phenylalanine--tRNA ligase beta subunit"/>
    <property type="match status" value="1"/>
</dbReference>
<dbReference type="GO" id="GO:0005524">
    <property type="term" value="F:ATP binding"/>
    <property type="evidence" value="ECO:0007669"/>
    <property type="project" value="UniProtKB-UniRule"/>
</dbReference>
<proteinExistence type="inferred from homology"/>
<dbReference type="InterPro" id="IPR012340">
    <property type="entry name" value="NA-bd_OB-fold"/>
</dbReference>
<comment type="subcellular location">
    <subcellularLocation>
        <location evidence="1 15">Cytoplasm</location>
    </subcellularLocation>
</comment>
<dbReference type="InterPro" id="IPR004532">
    <property type="entry name" value="Phe-tRNA-ligase_IIc_bsu_bact"/>
</dbReference>
<evidence type="ECO:0000256" key="15">
    <source>
        <dbReference type="HAMAP-Rule" id="MF_00283"/>
    </source>
</evidence>
<dbReference type="SMART" id="SM00874">
    <property type="entry name" value="B5"/>
    <property type="match status" value="1"/>
</dbReference>
<dbReference type="Gene3D" id="2.40.50.140">
    <property type="entry name" value="Nucleic acid-binding proteins"/>
    <property type="match status" value="1"/>
</dbReference>
<evidence type="ECO:0000259" key="19">
    <source>
        <dbReference type="PROSITE" id="PS51483"/>
    </source>
</evidence>
<comment type="caution">
    <text evidence="20">The sequence shown here is derived from an EMBL/GenBank/DDBJ whole genome shotgun (WGS) entry which is preliminary data.</text>
</comment>
<dbReference type="GO" id="GO:0000287">
    <property type="term" value="F:magnesium ion binding"/>
    <property type="evidence" value="ECO:0007669"/>
    <property type="project" value="UniProtKB-UniRule"/>
</dbReference>
<dbReference type="PROSITE" id="PS51483">
    <property type="entry name" value="B5"/>
    <property type="match status" value="1"/>
</dbReference>
<evidence type="ECO:0000256" key="8">
    <source>
        <dbReference type="ARBA" id="ARBA00022741"/>
    </source>
</evidence>
<dbReference type="Proteomes" id="UP000037267">
    <property type="component" value="Unassembled WGS sequence"/>
</dbReference>
<evidence type="ECO:0000256" key="3">
    <source>
        <dbReference type="ARBA" id="ARBA00011209"/>
    </source>
</evidence>
<evidence type="ECO:0000256" key="9">
    <source>
        <dbReference type="ARBA" id="ARBA00022840"/>
    </source>
</evidence>
<dbReference type="InterPro" id="IPR045864">
    <property type="entry name" value="aa-tRNA-synth_II/BPL/LPL"/>
</dbReference>
<evidence type="ECO:0000256" key="7">
    <source>
        <dbReference type="ARBA" id="ARBA00022723"/>
    </source>
</evidence>
<dbReference type="STRING" id="1503.CLPU_16c00470"/>
<dbReference type="Pfam" id="PF03147">
    <property type="entry name" value="FDX-ACB"/>
    <property type="match status" value="1"/>
</dbReference>
<evidence type="ECO:0000256" key="5">
    <source>
        <dbReference type="ARBA" id="ARBA00022555"/>
    </source>
</evidence>
<dbReference type="GO" id="GO:0140096">
    <property type="term" value="F:catalytic activity, acting on a protein"/>
    <property type="evidence" value="ECO:0007669"/>
    <property type="project" value="UniProtKB-ARBA"/>
</dbReference>
<keyword evidence="12 15" id="KW-0648">Protein biosynthesis</keyword>
<dbReference type="EC" id="6.1.1.20" evidence="15"/>
<evidence type="ECO:0000256" key="10">
    <source>
        <dbReference type="ARBA" id="ARBA00022842"/>
    </source>
</evidence>
<dbReference type="FunFam" id="3.50.40.10:FF:000001">
    <property type="entry name" value="Phenylalanine--tRNA ligase beta subunit"/>
    <property type="match status" value="1"/>
</dbReference>
<keyword evidence="8 15" id="KW-0547">Nucleotide-binding</keyword>
<feature type="binding site" evidence="15">
    <location>
        <position position="461"/>
    </location>
    <ligand>
        <name>Mg(2+)</name>
        <dbReference type="ChEBI" id="CHEBI:18420"/>
        <note>shared with alpha subunit</note>
    </ligand>
</feature>
<dbReference type="NCBIfam" id="TIGR00472">
    <property type="entry name" value="pheT_bact"/>
    <property type="match status" value="1"/>
</dbReference>
<evidence type="ECO:0000256" key="4">
    <source>
        <dbReference type="ARBA" id="ARBA00022490"/>
    </source>
</evidence>
<comment type="cofactor">
    <cofactor evidence="15">
        <name>Mg(2+)</name>
        <dbReference type="ChEBI" id="CHEBI:18420"/>
    </cofactor>
    <text evidence="15">Binds 2 magnesium ions per tetramer.</text>
</comment>
<dbReference type="HAMAP" id="MF_00283">
    <property type="entry name" value="Phe_tRNA_synth_beta1"/>
    <property type="match status" value="1"/>
</dbReference>
<name>A0A0L0W7S8_GOTPU</name>
<feature type="domain" description="TRNA-binding" evidence="17">
    <location>
        <begin position="39"/>
        <end position="153"/>
    </location>
</feature>
<dbReference type="SUPFAM" id="SSF54991">
    <property type="entry name" value="Anticodon-binding domain of PheRS"/>
    <property type="match status" value="1"/>
</dbReference>
<keyword evidence="9 15" id="KW-0067">ATP-binding</keyword>
<dbReference type="InterPro" id="IPR005121">
    <property type="entry name" value="Fdx_antiC-bd"/>
</dbReference>
<keyword evidence="10 15" id="KW-0460">Magnesium</keyword>
<keyword evidence="21" id="KW-1185">Reference proteome</keyword>
<evidence type="ECO:0000313" key="20">
    <source>
        <dbReference type="EMBL" id="KNF07491.1"/>
    </source>
</evidence>
<dbReference type="Pfam" id="PF17759">
    <property type="entry name" value="tRNA_synthFbeta"/>
    <property type="match status" value="1"/>
</dbReference>
<dbReference type="Gene3D" id="3.30.930.10">
    <property type="entry name" value="Bira Bifunctional Protein, Domain 2"/>
    <property type="match status" value="1"/>
</dbReference>
<dbReference type="InterPro" id="IPR036690">
    <property type="entry name" value="Fdx_antiC-bd_sf"/>
</dbReference>
<evidence type="ECO:0000259" key="18">
    <source>
        <dbReference type="PROSITE" id="PS51447"/>
    </source>
</evidence>
<protein>
    <recommendedName>
        <fullName evidence="15">Phenylalanine--tRNA ligase beta subunit</fullName>
        <ecNumber evidence="15">6.1.1.20</ecNumber>
    </recommendedName>
    <alternativeName>
        <fullName evidence="15">Phenylalanyl-tRNA synthetase beta subunit</fullName>
        <shortName evidence="15">PheRS</shortName>
    </alternativeName>
</protein>
<dbReference type="InterPro" id="IPR033714">
    <property type="entry name" value="tRNA_bind_bactPheRS"/>
</dbReference>
<dbReference type="Pfam" id="PF03484">
    <property type="entry name" value="B5"/>
    <property type="match status" value="1"/>
</dbReference>
<dbReference type="InterPro" id="IPR005146">
    <property type="entry name" value="B3/B4_tRNA-bd"/>
</dbReference>
<dbReference type="SUPFAM" id="SSF56037">
    <property type="entry name" value="PheT/TilS domain"/>
    <property type="match status" value="1"/>
</dbReference>
<evidence type="ECO:0000256" key="1">
    <source>
        <dbReference type="ARBA" id="ARBA00004496"/>
    </source>
</evidence>
<dbReference type="PANTHER" id="PTHR10947">
    <property type="entry name" value="PHENYLALANYL-TRNA SYNTHETASE BETA CHAIN AND LEUCINE-RICH REPEAT-CONTAINING PROTEIN 47"/>
    <property type="match status" value="1"/>
</dbReference>
<dbReference type="GO" id="GO:0006432">
    <property type="term" value="P:phenylalanyl-tRNA aminoacylation"/>
    <property type="evidence" value="ECO:0007669"/>
    <property type="project" value="UniProtKB-UniRule"/>
</dbReference>
<dbReference type="GO" id="GO:0016740">
    <property type="term" value="F:transferase activity"/>
    <property type="evidence" value="ECO:0007669"/>
    <property type="project" value="UniProtKB-ARBA"/>
</dbReference>
<dbReference type="AlphaFoldDB" id="A0A0L0W7S8"/>
<dbReference type="SUPFAM" id="SSF46955">
    <property type="entry name" value="Putative DNA-binding domain"/>
    <property type="match status" value="1"/>
</dbReference>
<keyword evidence="4 15" id="KW-0963">Cytoplasm</keyword>
<dbReference type="PROSITE" id="PS50886">
    <property type="entry name" value="TRBD"/>
    <property type="match status" value="1"/>
</dbReference>
<dbReference type="GO" id="GO:0009328">
    <property type="term" value="C:phenylalanine-tRNA ligase complex"/>
    <property type="evidence" value="ECO:0007669"/>
    <property type="project" value="TreeGrafter"/>
</dbReference>
<dbReference type="CDD" id="cd00769">
    <property type="entry name" value="PheRS_beta_core"/>
    <property type="match status" value="1"/>
</dbReference>
<dbReference type="EMBL" id="LGSS01000016">
    <property type="protein sequence ID" value="KNF07491.1"/>
    <property type="molecule type" value="Genomic_DNA"/>
</dbReference>
<dbReference type="Pfam" id="PF03483">
    <property type="entry name" value="B3_4"/>
    <property type="match status" value="1"/>
</dbReference>
<dbReference type="SUPFAM" id="SSF55681">
    <property type="entry name" value="Class II aaRS and biotin synthetases"/>
    <property type="match status" value="1"/>
</dbReference>
<dbReference type="InterPro" id="IPR045060">
    <property type="entry name" value="Phe-tRNA-ligase_IIc_bsu"/>
</dbReference>
<dbReference type="InterPro" id="IPR002547">
    <property type="entry name" value="tRNA-bd_dom"/>
</dbReference>
<dbReference type="InterPro" id="IPR020825">
    <property type="entry name" value="Phe-tRNA_synthase-like_B3/B4"/>
</dbReference>
<feature type="domain" description="B5" evidence="19">
    <location>
        <begin position="408"/>
        <end position="483"/>
    </location>
</feature>
<keyword evidence="11 16" id="KW-0694">RNA-binding</keyword>
<dbReference type="PROSITE" id="PS51447">
    <property type="entry name" value="FDX_ACB"/>
    <property type="match status" value="1"/>
</dbReference>
<evidence type="ECO:0000256" key="2">
    <source>
        <dbReference type="ARBA" id="ARBA00008653"/>
    </source>
</evidence>
<comment type="similarity">
    <text evidence="2 15">Belongs to the phenylalanyl-tRNA synthetase beta subunit family. Type 1 subfamily.</text>
</comment>
<dbReference type="Pfam" id="PF01588">
    <property type="entry name" value="tRNA_bind"/>
    <property type="match status" value="1"/>
</dbReference>
<dbReference type="SMART" id="SM00873">
    <property type="entry name" value="B3_4"/>
    <property type="match status" value="1"/>
</dbReference>
<keyword evidence="5 16" id="KW-0820">tRNA-binding</keyword>
<dbReference type="OrthoDB" id="9805455at2"/>
<comment type="subunit">
    <text evidence="3 15">Tetramer of two alpha and two beta subunits.</text>
</comment>
<dbReference type="GO" id="GO:0000049">
    <property type="term" value="F:tRNA binding"/>
    <property type="evidence" value="ECO:0007669"/>
    <property type="project" value="UniProtKB-UniRule"/>
</dbReference>
<dbReference type="SMART" id="SM00896">
    <property type="entry name" value="FDX-ACB"/>
    <property type="match status" value="1"/>
</dbReference>
<dbReference type="Gene3D" id="3.30.70.380">
    <property type="entry name" value="Ferrodoxin-fold anticodon-binding domain"/>
    <property type="match status" value="1"/>
</dbReference>
<organism evidence="20 21">
    <name type="scientific">Gottschalkia purinilytica</name>
    <name type="common">Clostridium purinilyticum</name>
    <dbReference type="NCBI Taxonomy" id="1503"/>
    <lineage>
        <taxon>Bacteria</taxon>
        <taxon>Bacillati</taxon>
        <taxon>Bacillota</taxon>
        <taxon>Tissierellia</taxon>
        <taxon>Tissierellales</taxon>
        <taxon>Gottschalkiaceae</taxon>
        <taxon>Gottschalkia</taxon>
    </lineage>
</organism>
<accession>A0A0L0W7S8</accession>
<feature type="domain" description="FDX-ACB" evidence="18">
    <location>
        <begin position="704"/>
        <end position="797"/>
    </location>
</feature>
<reference evidence="21" key="1">
    <citation type="submission" date="2015-07" db="EMBL/GenBank/DDBJ databases">
        <title>Draft genome sequence of the purine-degrading Gottschalkia purinilyticum DSM 1384 (formerly Clostridium purinilyticum).</title>
        <authorList>
            <person name="Poehlein A."/>
            <person name="Schiel-Bengelsdorf B."/>
            <person name="Bengelsdorf F.R."/>
            <person name="Daniel R."/>
            <person name="Duerre P."/>
        </authorList>
    </citation>
    <scope>NUCLEOTIDE SEQUENCE [LARGE SCALE GENOMIC DNA]</scope>
    <source>
        <strain evidence="21">DSM 1384</strain>
    </source>
</reference>
<gene>
    <name evidence="15 20" type="primary">pheT</name>
    <name evidence="20" type="ORF">CLPU_16c00470</name>
</gene>
<evidence type="ECO:0000256" key="11">
    <source>
        <dbReference type="ARBA" id="ARBA00022884"/>
    </source>
</evidence>
<dbReference type="InterPro" id="IPR009061">
    <property type="entry name" value="DNA-bd_dom_put_sf"/>
</dbReference>
<sequence>MLVPVKWLKEYVDFEIDTKELADKLTISGSHVDSIDNINKGVENVVVGKILKIEKHPDADKLVITTIDVGSEQLQIVTGANNIKEGDVVPVAMVGAKLPGGIKIKKGKLRGVESFGMLCSADELGIPDSVVPKELKDGIYILDQDYELGKDIKEVLGLYGEIIDFEITPNRPDCLSIIGMARETAATLGVDIKYPKIEIKNEEEDINNFVNGVEVLDSDLCNRYYVRVAKDVVIKTSPYWMQRRLMEAGVRPINNIVDITNYVMLELGQPLHAFDLESLNGKKIIVRKANEGEKLVTLDGVERNLDESMLVIADDKEPIAIAGVMGGLDSEVTSDTKTILIESANFNGRSVRLTSKKVGLRTEASSKFEKNIDSNLVEIACDRVCQLIEETNSGKIVGGYVDIYNDKKEEKIIELSLDKVTRLLGISIEVNNVLDILNSLELKSEYKDGKIITRVPSFRSDLEIEADLVEEIGRIYGFDKINPEPLIGTLTKGSKSYSRSTEDIAKSFLTGLGLNEIMTYSFISPKSYDKIKLAPDSFKRKCVEIRNPLGEDYSVMRSTLISNTIDVLSRNYKHGVEKAWTYEIGNIFVPRQLPIKDLPYEIRTLCIGMYGESDFYTLKGVIENLLDKLGINDYEYVREENNDTFHPGRTANIVKDNHLIGTLGEIHPDVIENYGMKERCYIAEIDFELIVSLSNLERKYSPLPKYPAVTRDIALVVDKDILVREIEKIIKENGKGLVEDVKLFDVYMGSQIEEGKKSIAYSIVYRSKEKTLTDEEVVKVHDNILKQLEEKLHAALRS</sequence>
<keyword evidence="6 15" id="KW-0436">Ligase</keyword>
<dbReference type="InterPro" id="IPR005147">
    <property type="entry name" value="tRNA_synthase_B5-dom"/>
</dbReference>
<dbReference type="FunFam" id="3.30.70.380:FF:000001">
    <property type="entry name" value="Phenylalanine--tRNA ligase beta subunit"/>
    <property type="match status" value="1"/>
</dbReference>
<feature type="binding site" evidence="15">
    <location>
        <position position="471"/>
    </location>
    <ligand>
        <name>Mg(2+)</name>
        <dbReference type="ChEBI" id="CHEBI:18420"/>
        <note>shared with alpha subunit</note>
    </ligand>
</feature>
<dbReference type="SUPFAM" id="SSF50249">
    <property type="entry name" value="Nucleic acid-binding proteins"/>
    <property type="match status" value="1"/>
</dbReference>
<evidence type="ECO:0000256" key="13">
    <source>
        <dbReference type="ARBA" id="ARBA00023146"/>
    </source>
</evidence>
<dbReference type="InterPro" id="IPR041616">
    <property type="entry name" value="PheRS_beta_core"/>
</dbReference>
<comment type="catalytic activity">
    <reaction evidence="14 15">
        <text>tRNA(Phe) + L-phenylalanine + ATP = L-phenylalanyl-tRNA(Phe) + AMP + diphosphate + H(+)</text>
        <dbReference type="Rhea" id="RHEA:19413"/>
        <dbReference type="Rhea" id="RHEA-COMP:9668"/>
        <dbReference type="Rhea" id="RHEA-COMP:9699"/>
        <dbReference type="ChEBI" id="CHEBI:15378"/>
        <dbReference type="ChEBI" id="CHEBI:30616"/>
        <dbReference type="ChEBI" id="CHEBI:33019"/>
        <dbReference type="ChEBI" id="CHEBI:58095"/>
        <dbReference type="ChEBI" id="CHEBI:78442"/>
        <dbReference type="ChEBI" id="CHEBI:78531"/>
        <dbReference type="ChEBI" id="CHEBI:456215"/>
        <dbReference type="EC" id="6.1.1.20"/>
    </reaction>
</comment>
<evidence type="ECO:0000256" key="14">
    <source>
        <dbReference type="ARBA" id="ARBA00049255"/>
    </source>
</evidence>
<keyword evidence="7 15" id="KW-0479">Metal-binding</keyword>
<evidence type="ECO:0000256" key="16">
    <source>
        <dbReference type="PROSITE-ProRule" id="PRU00209"/>
    </source>
</evidence>
<evidence type="ECO:0000259" key="17">
    <source>
        <dbReference type="PROSITE" id="PS50886"/>
    </source>
</evidence>
<dbReference type="NCBIfam" id="NF045760">
    <property type="entry name" value="YtpR"/>
    <property type="match status" value="1"/>
</dbReference>
<dbReference type="RefSeq" id="WP_050356204.1">
    <property type="nucleotide sequence ID" value="NZ_LGSS01000016.1"/>
</dbReference>
<dbReference type="GO" id="GO:0004826">
    <property type="term" value="F:phenylalanine-tRNA ligase activity"/>
    <property type="evidence" value="ECO:0007669"/>
    <property type="project" value="UniProtKB-UniRule"/>
</dbReference>
<feature type="binding site" evidence="15">
    <location>
        <position position="470"/>
    </location>
    <ligand>
        <name>Mg(2+)</name>
        <dbReference type="ChEBI" id="CHEBI:18420"/>
        <note>shared with alpha subunit</note>
    </ligand>
</feature>
<evidence type="ECO:0000313" key="21">
    <source>
        <dbReference type="Proteomes" id="UP000037267"/>
    </source>
</evidence>
<dbReference type="Gene3D" id="3.30.56.10">
    <property type="match status" value="2"/>
</dbReference>
<dbReference type="PATRIC" id="fig|1503.3.peg.665"/>
<evidence type="ECO:0000256" key="6">
    <source>
        <dbReference type="ARBA" id="ARBA00022598"/>
    </source>
</evidence>
<dbReference type="Gene3D" id="3.50.40.10">
    <property type="entry name" value="Phenylalanyl-trna Synthetase, Chain B, domain 3"/>
    <property type="match status" value="1"/>
</dbReference>
<evidence type="ECO:0000256" key="12">
    <source>
        <dbReference type="ARBA" id="ARBA00022917"/>
    </source>
</evidence>
<keyword evidence="13 15" id="KW-0030">Aminoacyl-tRNA synthetase</keyword>
<dbReference type="CDD" id="cd02796">
    <property type="entry name" value="tRNA_bind_bactPheRS"/>
    <property type="match status" value="1"/>
</dbReference>
<dbReference type="PANTHER" id="PTHR10947:SF0">
    <property type="entry name" value="PHENYLALANINE--TRNA LIGASE BETA SUBUNIT"/>
    <property type="match status" value="1"/>
</dbReference>